<keyword evidence="3" id="KW-1185">Reference proteome</keyword>
<sequence length="60" mass="7049">MTTKLRDPFAARAVKHDLSRQLRYSNSQTNLLVPLGRMERPDPTSEAWTRKHEQEKQRAT</sequence>
<evidence type="ECO:0000313" key="3">
    <source>
        <dbReference type="Proteomes" id="UP001314170"/>
    </source>
</evidence>
<accession>A0AAV1RBV1</accession>
<reference evidence="2 3" key="1">
    <citation type="submission" date="2024-01" db="EMBL/GenBank/DDBJ databases">
        <authorList>
            <person name="Waweru B."/>
        </authorList>
    </citation>
    <scope>NUCLEOTIDE SEQUENCE [LARGE SCALE GENOMIC DNA]</scope>
</reference>
<evidence type="ECO:0000256" key="1">
    <source>
        <dbReference type="SAM" id="MobiDB-lite"/>
    </source>
</evidence>
<organism evidence="2 3">
    <name type="scientific">Dovyalis caffra</name>
    <dbReference type="NCBI Taxonomy" id="77055"/>
    <lineage>
        <taxon>Eukaryota</taxon>
        <taxon>Viridiplantae</taxon>
        <taxon>Streptophyta</taxon>
        <taxon>Embryophyta</taxon>
        <taxon>Tracheophyta</taxon>
        <taxon>Spermatophyta</taxon>
        <taxon>Magnoliopsida</taxon>
        <taxon>eudicotyledons</taxon>
        <taxon>Gunneridae</taxon>
        <taxon>Pentapetalae</taxon>
        <taxon>rosids</taxon>
        <taxon>fabids</taxon>
        <taxon>Malpighiales</taxon>
        <taxon>Salicaceae</taxon>
        <taxon>Flacourtieae</taxon>
        <taxon>Dovyalis</taxon>
    </lineage>
</organism>
<dbReference type="Proteomes" id="UP001314170">
    <property type="component" value="Unassembled WGS sequence"/>
</dbReference>
<protein>
    <submittedName>
        <fullName evidence="2">Uncharacterized protein</fullName>
    </submittedName>
</protein>
<evidence type="ECO:0000313" key="2">
    <source>
        <dbReference type="EMBL" id="CAK7332903.1"/>
    </source>
</evidence>
<name>A0AAV1RBV1_9ROSI</name>
<feature type="compositionally biased region" description="Basic and acidic residues" evidence="1">
    <location>
        <begin position="37"/>
        <end position="60"/>
    </location>
</feature>
<feature type="region of interest" description="Disordered" evidence="1">
    <location>
        <begin position="33"/>
        <end position="60"/>
    </location>
</feature>
<proteinExistence type="predicted"/>
<dbReference type="EMBL" id="CAWUPB010000913">
    <property type="protein sequence ID" value="CAK7332903.1"/>
    <property type="molecule type" value="Genomic_DNA"/>
</dbReference>
<dbReference type="AlphaFoldDB" id="A0AAV1RBV1"/>
<comment type="caution">
    <text evidence="2">The sequence shown here is derived from an EMBL/GenBank/DDBJ whole genome shotgun (WGS) entry which is preliminary data.</text>
</comment>
<gene>
    <name evidence="2" type="ORF">DCAF_LOCUS9217</name>
</gene>